<reference evidence="1" key="1">
    <citation type="journal article" date="2014" name="Front. Microbiol.">
        <title>High frequency of phylogenetically diverse reductive dehalogenase-homologous genes in deep subseafloor sedimentary metagenomes.</title>
        <authorList>
            <person name="Kawai M."/>
            <person name="Futagami T."/>
            <person name="Toyoda A."/>
            <person name="Takaki Y."/>
            <person name="Nishi S."/>
            <person name="Hori S."/>
            <person name="Arai W."/>
            <person name="Tsubouchi T."/>
            <person name="Morono Y."/>
            <person name="Uchiyama I."/>
            <person name="Ito T."/>
            <person name="Fujiyama A."/>
            <person name="Inagaki F."/>
            <person name="Takami H."/>
        </authorList>
    </citation>
    <scope>NUCLEOTIDE SEQUENCE</scope>
    <source>
        <strain evidence="1">Expedition CK06-06</strain>
    </source>
</reference>
<proteinExistence type="predicted"/>
<feature type="non-terminal residue" evidence="1">
    <location>
        <position position="1"/>
    </location>
</feature>
<evidence type="ECO:0000313" key="1">
    <source>
        <dbReference type="EMBL" id="GAJ19232.1"/>
    </source>
</evidence>
<name>X1VJU0_9ZZZZ</name>
<organism evidence="1">
    <name type="scientific">marine sediment metagenome</name>
    <dbReference type="NCBI Taxonomy" id="412755"/>
    <lineage>
        <taxon>unclassified sequences</taxon>
        <taxon>metagenomes</taxon>
        <taxon>ecological metagenomes</taxon>
    </lineage>
</organism>
<dbReference type="AlphaFoldDB" id="X1VJU0"/>
<sequence>GFISSIRINGLSRYYQLSGDERIPEVIKRAVTHLNNDTWIEQRNDWRYTSCPVTGPVGQTGVTITALVNSVKLNKEPEHLRILQKAWDNKFKRLLTAPTARPGVGKTYSTIMYGSPEAMNLFVNGLEQ</sequence>
<gene>
    <name evidence="1" type="ORF">S12H4_55076</name>
</gene>
<dbReference type="EMBL" id="BARW01035291">
    <property type="protein sequence ID" value="GAJ19232.1"/>
    <property type="molecule type" value="Genomic_DNA"/>
</dbReference>
<accession>X1VJU0</accession>
<comment type="caution">
    <text evidence="1">The sequence shown here is derived from an EMBL/GenBank/DDBJ whole genome shotgun (WGS) entry which is preliminary data.</text>
</comment>
<protein>
    <submittedName>
        <fullName evidence="1">Uncharacterized protein</fullName>
    </submittedName>
</protein>